<name>A0A380B991_SPHSI</name>
<organism evidence="1 2">
    <name type="scientific">Sphingobacterium spiritivorum</name>
    <name type="common">Flavobacterium spiritivorum</name>
    <dbReference type="NCBI Taxonomy" id="258"/>
    <lineage>
        <taxon>Bacteria</taxon>
        <taxon>Pseudomonadati</taxon>
        <taxon>Bacteroidota</taxon>
        <taxon>Sphingobacteriia</taxon>
        <taxon>Sphingobacteriales</taxon>
        <taxon>Sphingobacteriaceae</taxon>
        <taxon>Sphingobacterium</taxon>
    </lineage>
</organism>
<dbReference type="PROSITE" id="PS51257">
    <property type="entry name" value="PROKAR_LIPOPROTEIN"/>
    <property type="match status" value="1"/>
</dbReference>
<dbReference type="RefSeq" id="WP_115168840.1">
    <property type="nucleotide sequence ID" value="NZ_UGYW01000001.1"/>
</dbReference>
<dbReference type="InterPro" id="IPR025366">
    <property type="entry name" value="DUF4270"/>
</dbReference>
<reference evidence="1 2" key="1">
    <citation type="submission" date="2018-06" db="EMBL/GenBank/DDBJ databases">
        <authorList>
            <consortium name="Pathogen Informatics"/>
            <person name="Doyle S."/>
        </authorList>
    </citation>
    <scope>NUCLEOTIDE SEQUENCE [LARGE SCALE GENOMIC DNA]</scope>
    <source>
        <strain evidence="1 2">NCTC11388</strain>
    </source>
</reference>
<dbReference type="Pfam" id="PF14092">
    <property type="entry name" value="DUF4270"/>
    <property type="match status" value="1"/>
</dbReference>
<sequence>MSRFFKRRNIRYILPILFIAVVSSCNKDISISLDGSDNNLGLSVTDSFTVNVSTFQMDNLPTAATGTILVGKANSAKTGSISSSSYFRLGLGNVSATIPDGAIFDSLTLVIKPNQARYYYGDTTVNQKISVHEVTENIILRDITTGIDNNLTPAFVTGPTLFGKQKFNYNSTPLGELTFSPRIKSLDTLSVRLDQNLGNTLFNLFKNNDIKVSSNANFQEFFKGMVIVPAASNTAVLGFNDTLAVKVNYSYIGSDGFKTRAAKTFTIDSKSYQHNNITFDRTGTPYASLNYTNKELKSSETNQEVFVQGGTGVVANIKIPSLREFILDEKISINKAELIIETPNSNTGMYPVPPSVMLMVANINGIPVTAVNFPFTTTIQQVSFSKGNDTGANGKYVFDLIAYLKNINTVNYYDTSLFLTVASPSLFSTANTLEIAKENNKPKVKLNIVYTKF</sequence>
<accession>A0A380B991</accession>
<dbReference type="EMBL" id="UGYW01000001">
    <property type="protein sequence ID" value="SUI97294.1"/>
    <property type="molecule type" value="Genomic_DNA"/>
</dbReference>
<proteinExistence type="predicted"/>
<protein>
    <recommendedName>
        <fullName evidence="3">DUF4270 domain-containing protein</fullName>
    </recommendedName>
</protein>
<dbReference type="Proteomes" id="UP000254893">
    <property type="component" value="Unassembled WGS sequence"/>
</dbReference>
<dbReference type="AlphaFoldDB" id="A0A380B991"/>
<evidence type="ECO:0000313" key="2">
    <source>
        <dbReference type="Proteomes" id="UP000254893"/>
    </source>
</evidence>
<gene>
    <name evidence="1" type="ORF">NCTC11388_00356</name>
</gene>
<evidence type="ECO:0000313" key="1">
    <source>
        <dbReference type="EMBL" id="SUI97294.1"/>
    </source>
</evidence>
<evidence type="ECO:0008006" key="3">
    <source>
        <dbReference type="Google" id="ProtNLM"/>
    </source>
</evidence>